<dbReference type="PANTHER" id="PTHR13466">
    <property type="entry name" value="TEX2 PROTEIN-RELATED"/>
    <property type="match status" value="1"/>
</dbReference>
<feature type="transmembrane region" description="Helical" evidence="9">
    <location>
        <begin position="29"/>
        <end position="51"/>
    </location>
</feature>
<comment type="subunit">
    <text evidence="8">Homodimer. Component of the ER-mitochondria encounter structure (ERMES) or MDM complex, composed of MMM1, MDM10, MDM12 and MDM34. A MMM1 homodimer associates with one molecule of MDM12 on each side in a pairwise head-to-tail manner, and the SMP-LTD domains of MMM1 and MDM12 generate a continuous hydrophobic tunnel for phospholipid trafficking.</text>
</comment>
<dbReference type="CDD" id="cd21671">
    <property type="entry name" value="SMP_Mmm1"/>
    <property type="match status" value="1"/>
</dbReference>
<evidence type="ECO:0000313" key="11">
    <source>
        <dbReference type="EMBL" id="CAG8477597.1"/>
    </source>
</evidence>
<comment type="caution">
    <text evidence="11">The sequence shown here is derived from an EMBL/GenBank/DDBJ whole genome shotgun (WGS) entry which is preliminary data.</text>
</comment>
<feature type="topological domain" description="Lumenal" evidence="8">
    <location>
        <begin position="1"/>
        <end position="30"/>
    </location>
</feature>
<dbReference type="Pfam" id="PF10296">
    <property type="entry name" value="MMM1"/>
    <property type="match status" value="1"/>
</dbReference>
<dbReference type="Proteomes" id="UP000789508">
    <property type="component" value="Unassembled WGS sequence"/>
</dbReference>
<sequence length="358" mass="40081">MSTEVPNSVQAYIDNAINKNSINSWSFTLGFLLGQITVVLLVLAFIKFMLLEDSKNTNKKRPILFPSPISATKSSSIPSSSSALSTILSKTFYDPIHHLPESTDWLNVLLAQAINLYRDDAQTNNRLLRVIDEALNSGLKPDFVGPIHLTQLNLGEEYPLFSNARIMPTEKLGRMRAEIDCQFNDQVTLGIDTQILINWPRPRIAVLPISLMLSVVKFSTTLAIEIVNPPDTSSYVAISALPDFILEFDVQSFIGSRTKLESVPKVTQLITSKLRNLFLDRFVFPNFRKVEFPDLIQKTPIILQEERNNIKKAIIANDYSMNQESELYLSSTSANSRFISSKISKPVSGIVGKDPPFS</sequence>
<protein>
    <recommendedName>
        <fullName evidence="8">Maintenance of mitochondrial morphology protein 1</fullName>
    </recommendedName>
</protein>
<comment type="function">
    <text evidence="8">Component of the ERMES/MDM complex, which serves as a molecular tether to connect the endoplasmic reticulum (ER) and mitochondria. Components of this complex are involved in the control of mitochondrial shape and protein biogenesis, and function in nonvesicular lipid trafficking between the ER and mitochondria. The MDM12-MMM1 subcomplex functions in the major beta-barrel assembly pathway that is responsible for biogenesis of all outer membrane beta-barrel proteins, and acts in a late step after the SAM complex. The MDM10-MDM12-MMM1 subcomplex further acts in the TOM40-specific pathway after the action of the MDM12-MMM1 complex. Essential for establishing and maintaining the structure of mitochondria and maintenance of mtDNA nucleoids.</text>
</comment>
<reference evidence="11" key="1">
    <citation type="submission" date="2021-06" db="EMBL/GenBank/DDBJ databases">
        <authorList>
            <person name="Kallberg Y."/>
            <person name="Tangrot J."/>
            <person name="Rosling A."/>
        </authorList>
    </citation>
    <scope>NUCLEOTIDE SEQUENCE</scope>
    <source>
        <strain evidence="11">FL130A</strain>
    </source>
</reference>
<keyword evidence="4 8" id="KW-1133">Transmembrane helix</keyword>
<keyword evidence="12" id="KW-1185">Reference proteome</keyword>
<accession>A0A9N8WAD3</accession>
<keyword evidence="1" id="KW-0813">Transport</keyword>
<evidence type="ECO:0000256" key="3">
    <source>
        <dbReference type="ARBA" id="ARBA00022824"/>
    </source>
</evidence>
<dbReference type="GO" id="GO:0008289">
    <property type="term" value="F:lipid binding"/>
    <property type="evidence" value="ECO:0007669"/>
    <property type="project" value="UniProtKB-KW"/>
</dbReference>
<keyword evidence="7 8" id="KW-0472">Membrane</keyword>
<comment type="subcellular location">
    <subcellularLocation>
        <location evidence="8">Endoplasmic reticulum membrane</location>
        <topology evidence="8">Single-pass type I membrane protein</topology>
    </subcellularLocation>
    <text evidence="8">The ERMES/MDM complex localizes to a few discrete foci (around 10 per single cell), that represent mitochondria-endoplasmic reticulum junctions. These foci are often found next to mtDNA nucleoids.</text>
</comment>
<keyword evidence="2 8" id="KW-0812">Transmembrane</keyword>
<dbReference type="PANTHER" id="PTHR13466:SF0">
    <property type="entry name" value="SMP-LTD DOMAIN-CONTAINING PROTEIN"/>
    <property type="match status" value="1"/>
</dbReference>
<feature type="topological domain" description="Cytoplasmic" evidence="8">
    <location>
        <begin position="52"/>
        <end position="358"/>
    </location>
</feature>
<dbReference type="InterPro" id="IPR019411">
    <property type="entry name" value="MMM1_dom"/>
</dbReference>
<evidence type="ECO:0000259" key="10">
    <source>
        <dbReference type="PROSITE" id="PS51847"/>
    </source>
</evidence>
<evidence type="ECO:0000256" key="8">
    <source>
        <dbReference type="HAMAP-Rule" id="MF_03103"/>
    </source>
</evidence>
<dbReference type="PROSITE" id="PS51847">
    <property type="entry name" value="SMP"/>
    <property type="match status" value="1"/>
</dbReference>
<evidence type="ECO:0000256" key="4">
    <source>
        <dbReference type="ARBA" id="ARBA00022989"/>
    </source>
</evidence>
<name>A0A9N8WAD3_9GLOM</name>
<comment type="similarity">
    <text evidence="8">Belongs to the MMM1 family.</text>
</comment>
<evidence type="ECO:0000313" key="12">
    <source>
        <dbReference type="Proteomes" id="UP000789508"/>
    </source>
</evidence>
<dbReference type="GO" id="GO:0032865">
    <property type="term" value="C:ERMES complex"/>
    <property type="evidence" value="ECO:0007669"/>
    <property type="project" value="UniProtKB-UniRule"/>
</dbReference>
<dbReference type="InterPro" id="IPR031468">
    <property type="entry name" value="SMP_LBD"/>
</dbReference>
<dbReference type="GO" id="GO:0005789">
    <property type="term" value="C:endoplasmic reticulum membrane"/>
    <property type="evidence" value="ECO:0007669"/>
    <property type="project" value="UniProtKB-SubCell"/>
</dbReference>
<dbReference type="GO" id="GO:0006869">
    <property type="term" value="P:lipid transport"/>
    <property type="evidence" value="ECO:0007669"/>
    <property type="project" value="UniProtKB-KW"/>
</dbReference>
<dbReference type="OrthoDB" id="5599157at2759"/>
<evidence type="ECO:0000256" key="2">
    <source>
        <dbReference type="ARBA" id="ARBA00022692"/>
    </source>
</evidence>
<proteinExistence type="inferred from homology"/>
<feature type="domain" description="SMP-LTD" evidence="10">
    <location>
        <begin position="99"/>
        <end position="293"/>
    </location>
</feature>
<keyword evidence="6" id="KW-0446">Lipid-binding</keyword>
<organism evidence="11 12">
    <name type="scientific">Ambispora leptoticha</name>
    <dbReference type="NCBI Taxonomy" id="144679"/>
    <lineage>
        <taxon>Eukaryota</taxon>
        <taxon>Fungi</taxon>
        <taxon>Fungi incertae sedis</taxon>
        <taxon>Mucoromycota</taxon>
        <taxon>Glomeromycotina</taxon>
        <taxon>Glomeromycetes</taxon>
        <taxon>Archaeosporales</taxon>
        <taxon>Ambisporaceae</taxon>
        <taxon>Ambispora</taxon>
    </lineage>
</organism>
<keyword evidence="3 8" id="KW-0256">Endoplasmic reticulum</keyword>
<dbReference type="EMBL" id="CAJVPS010000330">
    <property type="protein sequence ID" value="CAG8477597.1"/>
    <property type="molecule type" value="Genomic_DNA"/>
</dbReference>
<dbReference type="InterPro" id="IPR027537">
    <property type="entry name" value="Mmm1"/>
</dbReference>
<keyword evidence="5" id="KW-0445">Lipid transport</keyword>
<dbReference type="HAMAP" id="MF_03103">
    <property type="entry name" value="Mmm1"/>
    <property type="match status" value="1"/>
</dbReference>
<evidence type="ECO:0000256" key="6">
    <source>
        <dbReference type="ARBA" id="ARBA00023121"/>
    </source>
</evidence>
<dbReference type="AlphaFoldDB" id="A0A9N8WAD3"/>
<evidence type="ECO:0000256" key="9">
    <source>
        <dbReference type="SAM" id="Phobius"/>
    </source>
</evidence>
<evidence type="ECO:0000256" key="1">
    <source>
        <dbReference type="ARBA" id="ARBA00022448"/>
    </source>
</evidence>
<evidence type="ECO:0000256" key="5">
    <source>
        <dbReference type="ARBA" id="ARBA00023055"/>
    </source>
</evidence>
<evidence type="ECO:0000256" key="7">
    <source>
        <dbReference type="ARBA" id="ARBA00023136"/>
    </source>
</evidence>
<gene>
    <name evidence="8" type="primary">MMM1</name>
    <name evidence="11" type="ORF">ALEPTO_LOCUS2320</name>
</gene>
<dbReference type="GO" id="GO:0045040">
    <property type="term" value="P:protein insertion into mitochondrial outer membrane"/>
    <property type="evidence" value="ECO:0007669"/>
    <property type="project" value="UniProtKB-UniRule"/>
</dbReference>